<dbReference type="GO" id="GO:0004497">
    <property type="term" value="F:monooxygenase activity"/>
    <property type="evidence" value="ECO:0007669"/>
    <property type="project" value="UniProtKB-KW"/>
</dbReference>
<protein>
    <recommendedName>
        <fullName evidence="5">FAD-binding domain-containing protein</fullName>
    </recommendedName>
</protein>
<name>A0A3F3PJ32_9EURO</name>
<feature type="domain" description="FAD-binding" evidence="5">
    <location>
        <begin position="153"/>
        <end position="332"/>
    </location>
</feature>
<keyword evidence="7" id="KW-1185">Reference proteome</keyword>
<dbReference type="InterPro" id="IPR036188">
    <property type="entry name" value="FAD/NAD-bd_sf"/>
</dbReference>
<dbReference type="PRINTS" id="PR00420">
    <property type="entry name" value="RNGMNOXGNASE"/>
</dbReference>
<dbReference type="GeneID" id="38143405"/>
<evidence type="ECO:0000313" key="7">
    <source>
        <dbReference type="Proteomes" id="UP000253729"/>
    </source>
</evidence>
<evidence type="ECO:0000256" key="4">
    <source>
        <dbReference type="ARBA" id="ARBA00023033"/>
    </source>
</evidence>
<evidence type="ECO:0000256" key="2">
    <source>
        <dbReference type="ARBA" id="ARBA00022827"/>
    </source>
</evidence>
<dbReference type="SUPFAM" id="SSF51905">
    <property type="entry name" value="FAD/NAD(P)-binding domain"/>
    <property type="match status" value="1"/>
</dbReference>
<dbReference type="Pfam" id="PF01494">
    <property type="entry name" value="FAD_binding_3"/>
    <property type="match status" value="1"/>
</dbReference>
<dbReference type="RefSeq" id="XP_026619909.1">
    <property type="nucleotide sequence ID" value="XM_026775049.1"/>
</dbReference>
<dbReference type="PANTHER" id="PTHR46972">
    <property type="entry name" value="MONOOXYGENASE ASQM-RELATED"/>
    <property type="match status" value="1"/>
</dbReference>
<accession>A0A3F3PJ32</accession>
<evidence type="ECO:0000256" key="1">
    <source>
        <dbReference type="ARBA" id="ARBA00022630"/>
    </source>
</evidence>
<dbReference type="GO" id="GO:0071949">
    <property type="term" value="F:FAD binding"/>
    <property type="evidence" value="ECO:0007669"/>
    <property type="project" value="InterPro"/>
</dbReference>
<reference evidence="6 7" key="1">
    <citation type="submission" date="2018-07" db="EMBL/GenBank/DDBJ databases">
        <title>The genomes of Aspergillus section Nigri reveals drivers in fungal speciation.</title>
        <authorList>
            <consortium name="DOE Joint Genome Institute"/>
            <person name="Vesth T.C."/>
            <person name="Nybo J."/>
            <person name="Theobald S."/>
            <person name="Brandl J."/>
            <person name="Frisvad J.C."/>
            <person name="Nielsen K.F."/>
            <person name="Lyhne E.K."/>
            <person name="Kogle M.E."/>
            <person name="Kuo A."/>
            <person name="Riley R."/>
            <person name="Clum A."/>
            <person name="Nolan M."/>
            <person name="Lipzen A."/>
            <person name="Salamov A."/>
            <person name="Henrissat B."/>
            <person name="Wiebenga A."/>
            <person name="De vries R.P."/>
            <person name="Grigoriev I.V."/>
            <person name="Mortensen U.H."/>
            <person name="Andersen M.R."/>
            <person name="Baker S.E."/>
        </authorList>
    </citation>
    <scope>NUCLEOTIDE SEQUENCE [LARGE SCALE GENOMIC DNA]</scope>
    <source>
        <strain evidence="6 7">CBS 139.54b</strain>
    </source>
</reference>
<dbReference type="STRING" id="1341132.A0A3F3PJ32"/>
<dbReference type="AlphaFoldDB" id="A0A3F3PJ32"/>
<dbReference type="InterPro" id="IPR002938">
    <property type="entry name" value="FAD-bd"/>
</dbReference>
<proteinExistence type="predicted"/>
<keyword evidence="1" id="KW-0285">Flavoprotein</keyword>
<keyword evidence="2" id="KW-0274">FAD</keyword>
<dbReference type="PANTHER" id="PTHR46972:SF1">
    <property type="entry name" value="FAD DEPENDENT OXIDOREDUCTASE DOMAIN-CONTAINING PROTEIN"/>
    <property type="match status" value="1"/>
</dbReference>
<keyword evidence="3" id="KW-0560">Oxidoreductase</keyword>
<keyword evidence="4" id="KW-0503">Monooxygenase</keyword>
<gene>
    <name evidence="6" type="ORF">BDQ94DRAFT_186063</name>
</gene>
<dbReference type="Gene3D" id="3.50.50.60">
    <property type="entry name" value="FAD/NAD(P)-binding domain"/>
    <property type="match status" value="1"/>
</dbReference>
<evidence type="ECO:0000256" key="3">
    <source>
        <dbReference type="ARBA" id="ARBA00023002"/>
    </source>
</evidence>
<organism evidence="6 7">
    <name type="scientific">Aspergillus welwitschiae</name>
    <dbReference type="NCBI Taxonomy" id="1341132"/>
    <lineage>
        <taxon>Eukaryota</taxon>
        <taxon>Fungi</taxon>
        <taxon>Dikarya</taxon>
        <taxon>Ascomycota</taxon>
        <taxon>Pezizomycotina</taxon>
        <taxon>Eurotiomycetes</taxon>
        <taxon>Eurotiomycetidae</taxon>
        <taxon>Eurotiales</taxon>
        <taxon>Aspergillaceae</taxon>
        <taxon>Aspergillus</taxon>
        <taxon>Aspergillus subgen. Circumdati</taxon>
    </lineage>
</organism>
<dbReference type="EMBL" id="KZ852111">
    <property type="protein sequence ID" value="RDH26887.1"/>
    <property type="molecule type" value="Genomic_DNA"/>
</dbReference>
<evidence type="ECO:0000259" key="5">
    <source>
        <dbReference type="Pfam" id="PF01494"/>
    </source>
</evidence>
<dbReference type="Proteomes" id="UP000253729">
    <property type="component" value="Unassembled WGS sequence"/>
</dbReference>
<sequence>MGEHVEPEKRPTIAIVGAGPGGLTLARLLYLANIPFTIFESDKSRETRRVTGGVLDLHSQTGQRAIREAGLWDIYQKHASYDAEELVITDYKNVVFYNSNGASRGRPEIDRPVLRDILLNSVPNDCIRWDHHLKHVGDDGTLHFTHGVETGFDLVIGADGAWSKVRQALSTISPFYSGVVCLELWIVQPDKIDPDMNRMLGRGSYLSYGSDDNVLHTQRQGDGSLRTYAYMRRPESWLRDRAIDLNNRDAVKELLLKEYETWCPELKSLIYNCNGTVINRPLYMLPVGIRWRHKRHLTLLGDAAHVMTPFAGEGVNTAMYDALELAHAIIHNQYTLDTAIVQYEKKLFARAARVQQVTWEELLSTFEEDAGRHLAERYDYIVALGEKGMTAKLGLGADNSAEN</sequence>
<evidence type="ECO:0000313" key="6">
    <source>
        <dbReference type="EMBL" id="RDH26887.1"/>
    </source>
</evidence>